<evidence type="ECO:0000256" key="2">
    <source>
        <dbReference type="ARBA" id="ARBA00022679"/>
    </source>
</evidence>
<dbReference type="Gene3D" id="3.90.550.10">
    <property type="entry name" value="Spore Coat Polysaccharide Biosynthesis Protein SpsA, Chain A"/>
    <property type="match status" value="1"/>
</dbReference>
<keyword evidence="2" id="KW-0808">Transferase</keyword>
<name>A0A4P8J3I6_9BURK</name>
<dbReference type="GO" id="GO:0016757">
    <property type="term" value="F:glycosyltransferase activity"/>
    <property type="evidence" value="ECO:0007669"/>
    <property type="project" value="UniProtKB-KW"/>
</dbReference>
<dbReference type="EMBL" id="CP040078">
    <property type="protein sequence ID" value="QCP54444.1"/>
    <property type="molecule type" value="Genomic_DNA"/>
</dbReference>
<reference evidence="3 4" key="1">
    <citation type="submission" date="2019-05" db="EMBL/GenBank/DDBJ databases">
        <title>Burkholderia sp. DHOD12, isolated from subtropical forest soil.</title>
        <authorList>
            <person name="Gao Z.-H."/>
            <person name="Qiu L.-H."/>
        </authorList>
    </citation>
    <scope>NUCLEOTIDE SEQUENCE [LARGE SCALE GENOMIC DNA]</scope>
    <source>
        <strain evidence="3 4">DHOD12</strain>
    </source>
</reference>
<sequence>MHTVLTMVSNRPVDGLLDNHAEYARAWGYRHAIADALHIYGQRQAVLFKYQAIMHELVRAPDGELLLVLDPFSVVFGRQSLDDVARGYDAIVTNQAPGSPWPAASGMIFRNTFDVRERVRRLVLELGRWAVYLPGHFSGCEASYLRDAFIPLSFKDRLSNGHLASVQVVWEGGLSIDFMADAMPLVAHNAPRWQCVDGHWNPTADYDFRYVTALLHDASLVERGDRPDASQLWKAAQQRAREPALHVNSRAPIAFVTLHTGDVAGYGDIHEENFERYCRRHGYGYHSYRMPPPFVPPGVTANWAKLHLIRHHLRDHAFVFWVDADILAINQLERIDPVIDERDFVIGIDHTAWAVNSCMIGVRNTEAMREVVEHMCARIEAVEDRSSVYSNGGDQQAIQEGMEYFGMLDARYIVDATTLAASPVYATRKHRFVHFPAQHNHYRAVVMQVWNRWSMES</sequence>
<dbReference type="Proteomes" id="UP000298656">
    <property type="component" value="Chromosome 2"/>
</dbReference>
<dbReference type="KEGG" id="tvl:FAZ95_36640"/>
<proteinExistence type="predicted"/>
<evidence type="ECO:0008006" key="5">
    <source>
        <dbReference type="Google" id="ProtNLM"/>
    </source>
</evidence>
<dbReference type="GO" id="GO:0016020">
    <property type="term" value="C:membrane"/>
    <property type="evidence" value="ECO:0007669"/>
    <property type="project" value="InterPro"/>
</dbReference>
<dbReference type="AlphaFoldDB" id="A0A4P8J3I6"/>
<evidence type="ECO:0000256" key="1">
    <source>
        <dbReference type="ARBA" id="ARBA00022676"/>
    </source>
</evidence>
<dbReference type="PANTHER" id="PTHR31306:SF4">
    <property type="entry name" value="ALPHA-1,2-GALACTOSYLTRANSFERASE"/>
    <property type="match status" value="1"/>
</dbReference>
<gene>
    <name evidence="3" type="ORF">FAZ95_36640</name>
</gene>
<dbReference type="Pfam" id="PF05637">
    <property type="entry name" value="Glyco_transf_34"/>
    <property type="match status" value="1"/>
</dbReference>
<evidence type="ECO:0000313" key="4">
    <source>
        <dbReference type="Proteomes" id="UP000298656"/>
    </source>
</evidence>
<dbReference type="PANTHER" id="PTHR31306">
    <property type="entry name" value="ALPHA-1,6-MANNOSYLTRANSFERASE MNN11-RELATED"/>
    <property type="match status" value="1"/>
</dbReference>
<evidence type="ECO:0000313" key="3">
    <source>
        <dbReference type="EMBL" id="QCP54444.1"/>
    </source>
</evidence>
<dbReference type="InterPro" id="IPR008630">
    <property type="entry name" value="Glyco_trans_34"/>
</dbReference>
<protein>
    <recommendedName>
        <fullName evidence="5">Galactosyl transferase GMA12/MNN10 domain protein</fullName>
    </recommendedName>
</protein>
<dbReference type="OrthoDB" id="8829532at2"/>
<accession>A0A4P8J3I6</accession>
<dbReference type="RefSeq" id="WP_137337209.1">
    <property type="nucleotide sequence ID" value="NZ_CP040078.1"/>
</dbReference>
<dbReference type="InterPro" id="IPR029044">
    <property type="entry name" value="Nucleotide-diphossugar_trans"/>
</dbReference>
<keyword evidence="4" id="KW-1185">Reference proteome</keyword>
<keyword evidence="1" id="KW-0328">Glycosyltransferase</keyword>
<dbReference type="GO" id="GO:0006487">
    <property type="term" value="P:protein N-linked glycosylation"/>
    <property type="evidence" value="ECO:0007669"/>
    <property type="project" value="TreeGrafter"/>
</dbReference>
<organism evidence="3 4">
    <name type="scientific">Trinickia violacea</name>
    <dbReference type="NCBI Taxonomy" id="2571746"/>
    <lineage>
        <taxon>Bacteria</taxon>
        <taxon>Pseudomonadati</taxon>
        <taxon>Pseudomonadota</taxon>
        <taxon>Betaproteobacteria</taxon>
        <taxon>Burkholderiales</taxon>
        <taxon>Burkholderiaceae</taxon>
        <taxon>Trinickia</taxon>
    </lineage>
</organism>